<protein>
    <submittedName>
        <fullName evidence="3">Uncharacterized protein</fullName>
    </submittedName>
</protein>
<evidence type="ECO:0000313" key="3">
    <source>
        <dbReference type="EMBL" id="KAF5929874.1"/>
    </source>
</evidence>
<accession>A0A7J7FSG4</accession>
<keyword evidence="2" id="KW-1133">Transmembrane helix</keyword>
<feature type="compositionally biased region" description="Polar residues" evidence="1">
    <location>
        <begin position="1"/>
        <end position="16"/>
    </location>
</feature>
<feature type="region of interest" description="Disordered" evidence="1">
    <location>
        <begin position="1"/>
        <end position="29"/>
    </location>
</feature>
<evidence type="ECO:0000256" key="2">
    <source>
        <dbReference type="SAM" id="Phobius"/>
    </source>
</evidence>
<reference evidence="4" key="1">
    <citation type="journal article" date="2020" name="Nat. Commun.">
        <title>Genome assembly of wild tea tree DASZ reveals pedigree and selection history of tea varieties.</title>
        <authorList>
            <person name="Zhang W."/>
            <person name="Zhang Y."/>
            <person name="Qiu H."/>
            <person name="Guo Y."/>
            <person name="Wan H."/>
            <person name="Zhang X."/>
            <person name="Scossa F."/>
            <person name="Alseekh S."/>
            <person name="Zhang Q."/>
            <person name="Wang P."/>
            <person name="Xu L."/>
            <person name="Schmidt M.H."/>
            <person name="Jia X."/>
            <person name="Li D."/>
            <person name="Zhu A."/>
            <person name="Guo F."/>
            <person name="Chen W."/>
            <person name="Ni D."/>
            <person name="Usadel B."/>
            <person name="Fernie A.R."/>
            <person name="Wen W."/>
        </authorList>
    </citation>
    <scope>NUCLEOTIDE SEQUENCE [LARGE SCALE GENOMIC DNA]</scope>
    <source>
        <strain evidence="4">cv. G240</strain>
    </source>
</reference>
<feature type="region of interest" description="Disordered" evidence="1">
    <location>
        <begin position="156"/>
        <end position="187"/>
    </location>
</feature>
<comment type="caution">
    <text evidence="3">The sequence shown here is derived from an EMBL/GenBank/DDBJ whole genome shotgun (WGS) entry which is preliminary data.</text>
</comment>
<evidence type="ECO:0000313" key="4">
    <source>
        <dbReference type="Proteomes" id="UP000593564"/>
    </source>
</evidence>
<keyword evidence="4" id="KW-1185">Reference proteome</keyword>
<proteinExistence type="predicted"/>
<dbReference type="EMBL" id="JACBKZ010000931">
    <property type="protein sequence ID" value="KAF5929874.1"/>
    <property type="molecule type" value="Genomic_DNA"/>
</dbReference>
<feature type="compositionally biased region" description="Basic residues" evidence="1">
    <location>
        <begin position="174"/>
        <end position="187"/>
    </location>
</feature>
<keyword evidence="2" id="KW-0812">Transmembrane</keyword>
<sequence>MEKQTNFGCGSVVNSGRETKLEEDEEDFRSCCEDEDELMEREESAKESSKDILDEGSVNMLFKDLTLLHRNPTLLLSSSGTLFHAETPPDFSTPLPPFPNRIRFPTMAAIPSSIGGDFGFSIGRNRTMGLWVCRNLMNGRTGKRVLCLVGPKPINRKREERERKKERKKEEEKKKKKRKTKDSPKRRLCPRKVAPRIWIPLFTRLQPRHTLVMIYIMILLLSEFFLLTDVFQTPPLHPSSSTPASQSAAIRLYRIYIPHRHSRRHPL</sequence>
<keyword evidence="2" id="KW-0472">Membrane</keyword>
<dbReference type="AlphaFoldDB" id="A0A7J7FSG4"/>
<organism evidence="3 4">
    <name type="scientific">Camellia sinensis</name>
    <name type="common">Tea plant</name>
    <name type="synonym">Thea sinensis</name>
    <dbReference type="NCBI Taxonomy" id="4442"/>
    <lineage>
        <taxon>Eukaryota</taxon>
        <taxon>Viridiplantae</taxon>
        <taxon>Streptophyta</taxon>
        <taxon>Embryophyta</taxon>
        <taxon>Tracheophyta</taxon>
        <taxon>Spermatophyta</taxon>
        <taxon>Magnoliopsida</taxon>
        <taxon>eudicotyledons</taxon>
        <taxon>Gunneridae</taxon>
        <taxon>Pentapetalae</taxon>
        <taxon>asterids</taxon>
        <taxon>Ericales</taxon>
        <taxon>Theaceae</taxon>
        <taxon>Camellia</taxon>
    </lineage>
</organism>
<dbReference type="Proteomes" id="UP000593564">
    <property type="component" value="Unassembled WGS sequence"/>
</dbReference>
<evidence type="ECO:0000256" key="1">
    <source>
        <dbReference type="SAM" id="MobiDB-lite"/>
    </source>
</evidence>
<feature type="compositionally biased region" description="Basic and acidic residues" evidence="1">
    <location>
        <begin position="156"/>
        <end position="173"/>
    </location>
</feature>
<reference evidence="3 4" key="2">
    <citation type="submission" date="2020-07" db="EMBL/GenBank/DDBJ databases">
        <title>Genome assembly of wild tea tree DASZ reveals pedigree and selection history of tea varieties.</title>
        <authorList>
            <person name="Zhang W."/>
        </authorList>
    </citation>
    <scope>NUCLEOTIDE SEQUENCE [LARGE SCALE GENOMIC DNA]</scope>
    <source>
        <strain evidence="4">cv. G240</strain>
        <tissue evidence="3">Leaf</tissue>
    </source>
</reference>
<name>A0A7J7FSG4_CAMSI</name>
<feature type="transmembrane region" description="Helical" evidence="2">
    <location>
        <begin position="211"/>
        <end position="231"/>
    </location>
</feature>
<gene>
    <name evidence="3" type="ORF">HYC85_000071</name>
</gene>